<feature type="disulfide bond" evidence="6">
    <location>
        <begin position="387"/>
        <end position="421"/>
    </location>
</feature>
<feature type="signal peptide" evidence="7">
    <location>
        <begin position="1"/>
        <end position="29"/>
    </location>
</feature>
<dbReference type="Gene3D" id="3.40.190.10">
    <property type="entry name" value="Periplasmic binding protein-like II"/>
    <property type="match status" value="5"/>
</dbReference>
<feature type="disulfide bond" evidence="6">
    <location>
        <begin position="143"/>
        <end position="239"/>
    </location>
</feature>
<feature type="disulfide bond" evidence="6">
    <location>
        <begin position="37"/>
        <end position="71"/>
    </location>
</feature>
<keyword evidence="3 5" id="KW-0408">Iron</keyword>
<dbReference type="PANTHER" id="PTHR11485:SF57">
    <property type="entry name" value="TRANSFERRIN"/>
    <property type="match status" value="1"/>
</dbReference>
<feature type="chain" id="PRO_5027589918" description="Transferrin" evidence="7">
    <location>
        <begin position="30"/>
        <end position="641"/>
    </location>
</feature>
<dbReference type="GeneID" id="108049802"/>
<feature type="disulfide bond" evidence="6">
    <location>
        <begin position="46"/>
        <end position="62"/>
    </location>
</feature>
<dbReference type="GO" id="GO:0055037">
    <property type="term" value="C:recycling endosome"/>
    <property type="evidence" value="ECO:0007669"/>
    <property type="project" value="TreeGrafter"/>
</dbReference>
<reference evidence="9" key="3">
    <citation type="submission" date="2025-05" db="UniProtKB">
        <authorList>
            <consortium name="EnsemblMetazoa"/>
        </authorList>
    </citation>
    <scope>IDENTIFICATION</scope>
</reference>
<accession>A0A6P4FBW1</accession>
<dbReference type="Proteomes" id="UP001652680">
    <property type="component" value="Unassembled WGS sequence"/>
</dbReference>
<reference evidence="10" key="1">
    <citation type="journal article" date="2021" name="Elife">
        <title>Highly contiguous assemblies of 101 drosophilid genomes.</title>
        <authorList>
            <person name="Kim B.Y."/>
            <person name="Wang J.R."/>
            <person name="Miller D.E."/>
            <person name="Barmina O."/>
            <person name="Delaney E."/>
            <person name="Thompson A."/>
            <person name="Comeault A.A."/>
            <person name="Peede D."/>
            <person name="D'Agostino E.R."/>
            <person name="Pelaez J."/>
            <person name="Aguilar J.M."/>
            <person name="Haji D."/>
            <person name="Matsunaga T."/>
            <person name="Armstrong E.E."/>
            <person name="Zych M."/>
            <person name="Ogawa Y."/>
            <person name="Stamenkovic-Radak M."/>
            <person name="Jelic M."/>
            <person name="Veselinovic M.S."/>
            <person name="Tanaskovic M."/>
            <person name="Eric P."/>
            <person name="Gao J.J."/>
            <person name="Katoh T.K."/>
            <person name="Toda M.J."/>
            <person name="Watabe H."/>
            <person name="Watada M."/>
            <person name="Davis J.S."/>
            <person name="Moyle L.C."/>
            <person name="Manoli G."/>
            <person name="Bertolini E."/>
            <person name="Kostal V."/>
            <person name="Hawley R.S."/>
            <person name="Takahashi A."/>
            <person name="Jones C.D."/>
            <person name="Price D.K."/>
            <person name="Whiteman N."/>
            <person name="Kopp A."/>
            <person name="Matute D.R."/>
            <person name="Petrov D.A."/>
        </authorList>
    </citation>
    <scope>NUCLEOTIDE SEQUENCE [LARGE SCALE GENOMIC DNA]</scope>
</reference>
<dbReference type="EnsemblMetazoa" id="XM_017131125.2">
    <property type="protein sequence ID" value="XP_016986614.1"/>
    <property type="gene ID" value="LOC108049802"/>
</dbReference>
<dbReference type="GO" id="GO:0006826">
    <property type="term" value="P:iron ion transport"/>
    <property type="evidence" value="ECO:0007669"/>
    <property type="project" value="UniProtKB-KW"/>
</dbReference>
<proteinExistence type="inferred from homology"/>
<dbReference type="InterPro" id="IPR016357">
    <property type="entry name" value="Transferrin"/>
</dbReference>
<feature type="binding site" evidence="5">
    <location>
        <position position="233"/>
    </location>
    <ligand>
        <name>Fe(3+)</name>
        <dbReference type="ChEBI" id="CHEBI:29034"/>
        <label>1</label>
    </ligand>
</feature>
<gene>
    <name evidence="11" type="primary">LOC108049802</name>
    <name evidence="9" type="synonym">108049802</name>
</gene>
<evidence type="ECO:0000256" key="2">
    <source>
        <dbReference type="ARBA" id="ARBA00023157"/>
    </source>
</evidence>
<evidence type="ECO:0000313" key="9">
    <source>
        <dbReference type="EnsemblMetazoa" id="XP_016986614.1"/>
    </source>
</evidence>
<feature type="binding site" evidence="4">
    <location>
        <position position="152"/>
    </location>
    <ligand>
        <name>hydrogencarbonate</name>
        <dbReference type="ChEBI" id="CHEBI:17544"/>
        <label>1</label>
    </ligand>
</feature>
<feature type="disulfide bond" evidence="6">
    <location>
        <begin position="215"/>
        <end position="224"/>
    </location>
</feature>
<evidence type="ECO:0000313" key="10">
    <source>
        <dbReference type="Proteomes" id="UP001652680"/>
    </source>
</evidence>
<dbReference type="PANTHER" id="PTHR11485">
    <property type="entry name" value="TRANSFERRIN"/>
    <property type="match status" value="1"/>
</dbReference>
<dbReference type="OrthoDB" id="5914301at2759"/>
<dbReference type="AlphaFoldDB" id="A0A6P4FBW1"/>
<evidence type="ECO:0000256" key="6">
    <source>
        <dbReference type="PIRSR" id="PIRSR002549-4"/>
    </source>
</evidence>
<keyword evidence="10" id="KW-1185">Reference proteome</keyword>
<dbReference type="GO" id="GO:0005769">
    <property type="term" value="C:early endosome"/>
    <property type="evidence" value="ECO:0007669"/>
    <property type="project" value="TreeGrafter"/>
</dbReference>
<keyword evidence="3" id="KW-0813">Transport</keyword>
<dbReference type="InterPro" id="IPR001156">
    <property type="entry name" value="Transferrin-like_dom"/>
</dbReference>
<dbReference type="PROSITE" id="PS00206">
    <property type="entry name" value="TRANSFERRIN_LIKE_2"/>
    <property type="match status" value="1"/>
</dbReference>
<feature type="domain" description="Transferrin-like" evidence="8">
    <location>
        <begin position="384"/>
        <end position="633"/>
    </location>
</feature>
<dbReference type="CDD" id="cd13529">
    <property type="entry name" value="PBP2_transferrin"/>
    <property type="match status" value="1"/>
</dbReference>
<keyword evidence="7" id="KW-0732">Signal</keyword>
<evidence type="ECO:0000256" key="7">
    <source>
        <dbReference type="SAM" id="SignalP"/>
    </source>
</evidence>
<keyword evidence="2 6" id="KW-1015">Disulfide bond</keyword>
<feature type="disulfide bond" evidence="6">
    <location>
        <begin position="282"/>
        <end position="295"/>
    </location>
</feature>
<sequence>MMPQRETRTWLPLAVAAVLLILGPQATRAEEPIYRLCVPQIYLAECQQLLADPSEAGIHMECVAGRDRVDCLELIEQRKADVLATEPEDMYIAYHRKNEDYRVVSEIRTQQDKEAPFRYEGIILVKKDSPIRTLQQLHGAKSCHTGFGRNVGYKIPITKLKNTHILKVSADPEISATERELKSLSEFFTQSCLVGTYSTHPDTDRLLKKKYSNLCALCEKPEQCNYPDKFSGYDGAIRCLDKGQGEVAFSKVQYIKKYFGLPGAGPDAPPAEGNPDGFEYLCEDGTRRPVTGPACSWAQRPWSGYISNEKAVHNTEQLHQLQTRLERFFANGLQAQNKDAAAHLLIQPNAVYHSKDAAIDPKVYLERAGYKDVIERDGSAIRKIRLCAQGDDEFAKCQALHQAAYARDARPELECVQSTDCVVALSKKEADLAVVAASGYADARRNQLQPLVYEQRAEDDVVVAVAAPGLSRETLQKASTKFDENCGRSRLAAAFLNKRRSLDACHVSSSPDGEIQIVRASELEKHKDAQLVCPSLERRPVTDFRACNVDLSLPRAIFVRTDTSSVEQETVKHLFSLISDKFGAHGKLVDVFALFGEFQKGKKNVYFNDKAVQLTTEIKNEVQNEEIYADLQCDANKITKQ</sequence>
<feature type="disulfide bond" evidence="6">
    <location>
        <begin position="397"/>
        <end position="415"/>
    </location>
</feature>
<dbReference type="SUPFAM" id="SSF53850">
    <property type="entry name" value="Periplasmic binding protein-like II"/>
    <property type="match status" value="2"/>
</dbReference>
<keyword evidence="3" id="KW-0410">Iron transport</keyword>
<evidence type="ECO:0000256" key="5">
    <source>
        <dbReference type="PIRSR" id="PIRSR002549-3"/>
    </source>
</evidence>
<name>A0A6P4FBW1_DRORH</name>
<keyword evidence="3" id="KW-0406">Ion transport</keyword>
<feature type="binding site" evidence="4">
    <location>
        <position position="149"/>
    </location>
    <ligand>
        <name>hydrogencarbonate</name>
        <dbReference type="ChEBI" id="CHEBI:17544"/>
        <label>1</label>
    </ligand>
</feature>
<evidence type="ECO:0000256" key="1">
    <source>
        <dbReference type="ARBA" id="ARBA00022737"/>
    </source>
</evidence>
<dbReference type="GO" id="GO:0046872">
    <property type="term" value="F:metal ion binding"/>
    <property type="evidence" value="ECO:0007669"/>
    <property type="project" value="UniProtKB-KW"/>
</dbReference>
<dbReference type="PIRSF" id="PIRSF002549">
    <property type="entry name" value="Transferrin"/>
    <property type="match status" value="1"/>
</dbReference>
<comment type="function">
    <text evidence="3">Transferrins are iron binding transport proteins which bind Fe(3+) ion in association with the binding of an anion, usually bicarbonate.</text>
</comment>
<dbReference type="OMA" id="SCLVGNY"/>
<evidence type="ECO:0000256" key="4">
    <source>
        <dbReference type="PIRSR" id="PIRSR002549-2"/>
    </source>
</evidence>
<dbReference type="PRINTS" id="PR00422">
    <property type="entry name" value="TRANSFERRIN"/>
</dbReference>
<keyword evidence="1" id="KW-0677">Repeat</keyword>
<feature type="domain" description="Transferrin-like" evidence="8">
    <location>
        <begin position="34"/>
        <end position="378"/>
    </location>
</feature>
<dbReference type="PROSITE" id="PS51408">
    <property type="entry name" value="TRANSFERRIN_LIKE_4"/>
    <property type="match status" value="2"/>
</dbReference>
<dbReference type="RefSeq" id="XP_016986614.1">
    <property type="nucleotide sequence ID" value="XM_017131125.1"/>
</dbReference>
<protein>
    <recommendedName>
        <fullName evidence="3">Transferrin</fullName>
    </recommendedName>
</protein>
<feature type="disulfide bond" evidence="6">
    <location>
        <begin position="192"/>
        <end position="218"/>
    </location>
</feature>
<dbReference type="Pfam" id="PF00405">
    <property type="entry name" value="Transferrin"/>
    <property type="match status" value="2"/>
</dbReference>
<dbReference type="InterPro" id="IPR018195">
    <property type="entry name" value="Transferrin_Fe_BS"/>
</dbReference>
<evidence type="ECO:0000259" key="8">
    <source>
        <dbReference type="PROSITE" id="PS51408"/>
    </source>
</evidence>
<dbReference type="GO" id="GO:0005886">
    <property type="term" value="C:plasma membrane"/>
    <property type="evidence" value="ECO:0007669"/>
    <property type="project" value="TreeGrafter"/>
</dbReference>
<evidence type="ECO:0000256" key="3">
    <source>
        <dbReference type="PIRNR" id="PIRNR002549"/>
    </source>
</evidence>
<dbReference type="GO" id="GO:0005615">
    <property type="term" value="C:extracellular space"/>
    <property type="evidence" value="ECO:0007669"/>
    <property type="project" value="InterPro"/>
</dbReference>
<dbReference type="SMART" id="SM00094">
    <property type="entry name" value="TR_FER"/>
    <property type="match status" value="1"/>
</dbReference>
<feature type="binding site" evidence="4">
    <location>
        <position position="145"/>
    </location>
    <ligand>
        <name>hydrogencarbonate</name>
        <dbReference type="ChEBI" id="CHEBI:17544"/>
        <label>1</label>
    </ligand>
</feature>
<reference evidence="11" key="2">
    <citation type="submission" date="2025-04" db="UniProtKB">
        <authorList>
            <consortium name="RefSeq"/>
        </authorList>
    </citation>
    <scope>IDENTIFICATION</scope>
</reference>
<evidence type="ECO:0000313" key="11">
    <source>
        <dbReference type="RefSeq" id="XP_016986614.1"/>
    </source>
</evidence>
<feature type="binding site" evidence="5">
    <location>
        <position position="119"/>
    </location>
    <ligand>
        <name>Fe(3+)</name>
        <dbReference type="ChEBI" id="CHEBI:29034"/>
        <label>1</label>
    </ligand>
</feature>
<comment type="similarity">
    <text evidence="3">Belongs to the transferrin family.</text>
</comment>
<organism evidence="11">
    <name type="scientific">Drosophila rhopaloa</name>
    <name type="common">Fruit fly</name>
    <dbReference type="NCBI Taxonomy" id="1041015"/>
    <lineage>
        <taxon>Eukaryota</taxon>
        <taxon>Metazoa</taxon>
        <taxon>Ecdysozoa</taxon>
        <taxon>Arthropoda</taxon>
        <taxon>Hexapoda</taxon>
        <taxon>Insecta</taxon>
        <taxon>Pterygota</taxon>
        <taxon>Neoptera</taxon>
        <taxon>Endopterygota</taxon>
        <taxon>Diptera</taxon>
        <taxon>Brachycera</taxon>
        <taxon>Muscomorpha</taxon>
        <taxon>Ephydroidea</taxon>
        <taxon>Drosophilidae</taxon>
        <taxon>Drosophila</taxon>
        <taxon>Sophophora</taxon>
    </lineage>
</organism>
<keyword evidence="3 5" id="KW-0479">Metal-binding</keyword>